<dbReference type="SUPFAM" id="SSF53822">
    <property type="entry name" value="Periplasmic binding protein-like I"/>
    <property type="match status" value="1"/>
</dbReference>
<dbReference type="PANTHER" id="PTHR30146">
    <property type="entry name" value="LACI-RELATED TRANSCRIPTIONAL REPRESSOR"/>
    <property type="match status" value="1"/>
</dbReference>
<keyword evidence="2" id="KW-0805">Transcription regulation</keyword>
<dbReference type="Pfam" id="PF13377">
    <property type="entry name" value="Peripla_BP_3"/>
    <property type="match status" value="1"/>
</dbReference>
<protein>
    <submittedName>
        <fullName evidence="6">Unannotated protein</fullName>
    </submittedName>
</protein>
<proteinExistence type="predicted"/>
<evidence type="ECO:0000256" key="2">
    <source>
        <dbReference type="ARBA" id="ARBA00023015"/>
    </source>
</evidence>
<evidence type="ECO:0000313" key="6">
    <source>
        <dbReference type="EMBL" id="CAB4841576.1"/>
    </source>
</evidence>
<evidence type="ECO:0000256" key="1">
    <source>
        <dbReference type="ARBA" id="ARBA00022491"/>
    </source>
</evidence>
<gene>
    <name evidence="6" type="ORF">UFOPK3243_00468</name>
</gene>
<dbReference type="PROSITE" id="PS50932">
    <property type="entry name" value="HTH_LACI_2"/>
    <property type="match status" value="1"/>
</dbReference>
<evidence type="ECO:0000256" key="4">
    <source>
        <dbReference type="ARBA" id="ARBA00023163"/>
    </source>
</evidence>
<dbReference type="InterPro" id="IPR000843">
    <property type="entry name" value="HTH_LacI"/>
</dbReference>
<dbReference type="Gene3D" id="3.40.50.2300">
    <property type="match status" value="2"/>
</dbReference>
<organism evidence="6">
    <name type="scientific">freshwater metagenome</name>
    <dbReference type="NCBI Taxonomy" id="449393"/>
    <lineage>
        <taxon>unclassified sequences</taxon>
        <taxon>metagenomes</taxon>
        <taxon>ecological metagenomes</taxon>
    </lineage>
</organism>
<dbReference type="GO" id="GO:0000976">
    <property type="term" value="F:transcription cis-regulatory region binding"/>
    <property type="evidence" value="ECO:0007669"/>
    <property type="project" value="TreeGrafter"/>
</dbReference>
<evidence type="ECO:0000256" key="3">
    <source>
        <dbReference type="ARBA" id="ARBA00023125"/>
    </source>
</evidence>
<keyword evidence="1" id="KW-0678">Repressor</keyword>
<dbReference type="CDD" id="cd01392">
    <property type="entry name" value="HTH_LacI"/>
    <property type="match status" value="1"/>
</dbReference>
<dbReference type="InterPro" id="IPR046335">
    <property type="entry name" value="LacI/GalR-like_sensor"/>
</dbReference>
<dbReference type="Gene3D" id="1.10.260.40">
    <property type="entry name" value="lambda repressor-like DNA-binding domains"/>
    <property type="match status" value="1"/>
</dbReference>
<dbReference type="EMBL" id="CAFAZZ010000032">
    <property type="protein sequence ID" value="CAB4841576.1"/>
    <property type="molecule type" value="Genomic_DNA"/>
</dbReference>
<dbReference type="Pfam" id="PF00356">
    <property type="entry name" value="LacI"/>
    <property type="match status" value="1"/>
</dbReference>
<feature type="domain" description="HTH lacI-type" evidence="5">
    <location>
        <begin position="2"/>
        <end position="58"/>
    </location>
</feature>
<evidence type="ECO:0000259" key="5">
    <source>
        <dbReference type="PROSITE" id="PS50932"/>
    </source>
</evidence>
<keyword evidence="3" id="KW-0238">DNA-binding</keyword>
<dbReference type="PANTHER" id="PTHR30146:SF148">
    <property type="entry name" value="HTH-TYPE TRANSCRIPTIONAL REPRESSOR PURR-RELATED"/>
    <property type="match status" value="1"/>
</dbReference>
<reference evidence="6" key="1">
    <citation type="submission" date="2020-05" db="EMBL/GenBank/DDBJ databases">
        <authorList>
            <person name="Chiriac C."/>
            <person name="Salcher M."/>
            <person name="Ghai R."/>
            <person name="Kavagutti S V."/>
        </authorList>
    </citation>
    <scope>NUCLEOTIDE SEQUENCE</scope>
</reference>
<dbReference type="PROSITE" id="PS00356">
    <property type="entry name" value="HTH_LACI_1"/>
    <property type="match status" value="1"/>
</dbReference>
<accession>A0A6J7B7P6</accession>
<dbReference type="GO" id="GO:0003700">
    <property type="term" value="F:DNA-binding transcription factor activity"/>
    <property type="evidence" value="ECO:0007669"/>
    <property type="project" value="TreeGrafter"/>
</dbReference>
<keyword evidence="4" id="KW-0804">Transcription</keyword>
<dbReference type="InterPro" id="IPR010982">
    <property type="entry name" value="Lambda_DNA-bd_dom_sf"/>
</dbReference>
<name>A0A6J7B7P6_9ZZZZ</name>
<dbReference type="SMART" id="SM00354">
    <property type="entry name" value="HTH_LACI"/>
    <property type="match status" value="1"/>
</dbReference>
<dbReference type="AlphaFoldDB" id="A0A6J7B7P6"/>
<dbReference type="CDD" id="cd06267">
    <property type="entry name" value="PBP1_LacI_sugar_binding-like"/>
    <property type="match status" value="1"/>
</dbReference>
<dbReference type="InterPro" id="IPR028082">
    <property type="entry name" value="Peripla_BP_I"/>
</dbReference>
<dbReference type="SUPFAM" id="SSF47413">
    <property type="entry name" value="lambda repressor-like DNA-binding domains"/>
    <property type="match status" value="1"/>
</dbReference>
<sequence>MAGIIEIAAKAGVSPATVSRALRGLHHVNERTRKKIIDAARELDYPIRPDLLPPGAVSKTNTIGVIAPYISRWYFSQAIAGIEQALREAGIDLLLYNFAQIDARQRIFQQSKLVGKVDGLIVISLPPTEKEFEKILGLGIPVSLLGVPTDRCSYVTIDDIQGAETATQHLVDMGHRDIAIMIGQRELAVDFKVARQRQEGFMNVLHKHGVEFNPAYEVVSDFSSRTAELAMDDFLARKKLPTAIFCESDEMAFGVYRSLQKKGMRVPQDISIVGYDDHEFGSTIGLTTVAQPVRFLGQLAASQVMARIENSADVEFSQMNVPTELVVRDSVLKIN</sequence>